<reference evidence="2" key="1">
    <citation type="submission" date="2014-07" db="EMBL/GenBank/DDBJ databases">
        <title>Identification of a novel salt tolerance gene in wild soybean by whole-genome sequencing.</title>
        <authorList>
            <person name="Lam H.-M."/>
            <person name="Qi X."/>
            <person name="Li M.-W."/>
            <person name="Liu X."/>
            <person name="Xie M."/>
            <person name="Ni M."/>
            <person name="Xu X."/>
        </authorList>
    </citation>
    <scope>NUCLEOTIDE SEQUENCE [LARGE SCALE GENOMIC DNA]</scope>
    <source>
        <tissue evidence="2">Root</tissue>
    </source>
</reference>
<proteinExistence type="predicted"/>
<gene>
    <name evidence="2" type="ORF">glysoja_035002</name>
</gene>
<name>A0A0B2Q6K0_GLYSO</name>
<evidence type="ECO:0000256" key="1">
    <source>
        <dbReference type="SAM" id="MobiDB-lite"/>
    </source>
</evidence>
<dbReference type="EMBL" id="KN660781">
    <property type="protein sequence ID" value="KHN15609.1"/>
    <property type="molecule type" value="Genomic_DNA"/>
</dbReference>
<sequence length="65" mass="7644">MKGWDGIQSSFSSRSSSTLGQQQQQPPSRTVRLATHRTIFCNDREANLPIRFKKKDRRLRLVQLW</sequence>
<protein>
    <submittedName>
        <fullName evidence="2">Uncharacterized protein</fullName>
    </submittedName>
</protein>
<organism evidence="2">
    <name type="scientific">Glycine soja</name>
    <name type="common">Wild soybean</name>
    <dbReference type="NCBI Taxonomy" id="3848"/>
    <lineage>
        <taxon>Eukaryota</taxon>
        <taxon>Viridiplantae</taxon>
        <taxon>Streptophyta</taxon>
        <taxon>Embryophyta</taxon>
        <taxon>Tracheophyta</taxon>
        <taxon>Spermatophyta</taxon>
        <taxon>Magnoliopsida</taxon>
        <taxon>eudicotyledons</taxon>
        <taxon>Gunneridae</taxon>
        <taxon>Pentapetalae</taxon>
        <taxon>rosids</taxon>
        <taxon>fabids</taxon>
        <taxon>Fabales</taxon>
        <taxon>Fabaceae</taxon>
        <taxon>Papilionoideae</taxon>
        <taxon>50 kb inversion clade</taxon>
        <taxon>NPAAA clade</taxon>
        <taxon>indigoferoid/millettioid clade</taxon>
        <taxon>Phaseoleae</taxon>
        <taxon>Glycine</taxon>
        <taxon>Glycine subgen. Soja</taxon>
    </lineage>
</organism>
<feature type="compositionally biased region" description="Low complexity" evidence="1">
    <location>
        <begin position="8"/>
        <end position="28"/>
    </location>
</feature>
<dbReference type="AlphaFoldDB" id="A0A0B2Q6K0"/>
<evidence type="ECO:0000313" key="2">
    <source>
        <dbReference type="EMBL" id="KHN15609.1"/>
    </source>
</evidence>
<feature type="region of interest" description="Disordered" evidence="1">
    <location>
        <begin position="1"/>
        <end position="32"/>
    </location>
</feature>
<accession>A0A0B2Q6K0</accession>
<dbReference type="Proteomes" id="UP000053555">
    <property type="component" value="Unassembled WGS sequence"/>
</dbReference>